<dbReference type="SUPFAM" id="SSF51011">
    <property type="entry name" value="Glycosyl hydrolase domain"/>
    <property type="match status" value="1"/>
</dbReference>
<dbReference type="OrthoDB" id="9805159at2"/>
<sequence>MGIKKYQDRIIYQIYPKSFRDSNGDGIGDLRGIIGKLEYLKDLGVNTIWLNPIFVSPQIDNGYDVSNYYALDEKMGTLHDFDEFVETAHSLGLDVILDFVMNHTSDKHPWFKDAIANERSLYRDYYLWAKGKDGKLPNNWGSFFGGSVWEKDPQADDVYYFHLFDKKMPDLNWRNPEVRRSMADIAKFWIDHGVDGFRLDAFIHIAKADFEQNMPSHGKKGPIVAEPFFANMPLVQTYLHEFVKTLREYKPDIFILGEAASADIDLAIDYTDPSREMCDTVVTFRYFEDDKSKLDPKLPEFGQPLPFKIETFKDTMVTWQKRLQKISYPTLYWNNHDMPRVLTRFAAESEHKKAAAKMLATLMYLQRGVPCIYYGEEIGMESAVLPKISDFEDQQADEFFKEAKEAGATEEKCLLMLSRSHKMAARTVMQWNESEYYGFSATKPWKYGQTNDVNVANEQSDGTSILNFYKSVLKLKKKPLFVEGNFVLADTTDDLYVYKRTLGDSEAWVICNLADAVTKYRVHGNLSDKHIVLQNGSLSLNEENVLTLPPFGSLVFMTE</sequence>
<evidence type="ECO:0000256" key="2">
    <source>
        <dbReference type="ARBA" id="ARBA00022801"/>
    </source>
</evidence>
<dbReference type="Gene3D" id="2.60.40.1180">
    <property type="entry name" value="Golgi alpha-mannosidase II"/>
    <property type="match status" value="1"/>
</dbReference>
<dbReference type="Gene3D" id="3.90.400.10">
    <property type="entry name" value="Oligo-1,6-glucosidase, Domain 2"/>
    <property type="match status" value="1"/>
</dbReference>
<evidence type="ECO:0000256" key="1">
    <source>
        <dbReference type="ARBA" id="ARBA00008061"/>
    </source>
</evidence>
<dbReference type="InterPro" id="IPR017853">
    <property type="entry name" value="GH"/>
</dbReference>
<evidence type="ECO:0000256" key="3">
    <source>
        <dbReference type="ARBA" id="ARBA00023295"/>
    </source>
</evidence>
<protein>
    <submittedName>
        <fullName evidence="5">Alpha-glucosidase</fullName>
    </submittedName>
</protein>
<dbReference type="GO" id="GO:0009313">
    <property type="term" value="P:oligosaccharide catabolic process"/>
    <property type="evidence" value="ECO:0007669"/>
    <property type="project" value="TreeGrafter"/>
</dbReference>
<dbReference type="SMART" id="SM00642">
    <property type="entry name" value="Aamy"/>
    <property type="match status" value="1"/>
</dbReference>
<dbReference type="SMR" id="A0A1I2RPJ3"/>
<dbReference type="EMBL" id="FOPI01000019">
    <property type="protein sequence ID" value="SFG42625.1"/>
    <property type="molecule type" value="Genomic_DNA"/>
</dbReference>
<keyword evidence="2" id="KW-0378">Hydrolase</keyword>
<dbReference type="SUPFAM" id="SSF51445">
    <property type="entry name" value="(Trans)glycosidases"/>
    <property type="match status" value="1"/>
</dbReference>
<gene>
    <name evidence="5" type="ORF">SAMN02910432_01325</name>
</gene>
<evidence type="ECO:0000259" key="4">
    <source>
        <dbReference type="SMART" id="SM00642"/>
    </source>
</evidence>
<name>A0A1I2RPJ3_9LACO</name>
<reference evidence="6" key="1">
    <citation type="submission" date="2016-10" db="EMBL/GenBank/DDBJ databases">
        <authorList>
            <person name="Varghese N."/>
            <person name="Submissions S."/>
        </authorList>
    </citation>
    <scope>NUCLEOTIDE SEQUENCE [LARGE SCALE GENOMIC DNA]</scope>
    <source>
        <strain evidence="6">DSM 20403</strain>
    </source>
</reference>
<dbReference type="PANTHER" id="PTHR10357">
    <property type="entry name" value="ALPHA-AMYLASE FAMILY MEMBER"/>
    <property type="match status" value="1"/>
</dbReference>
<organism evidence="5 6">
    <name type="scientific">Ligilactobacillus ruminis DSM 20403 = NBRC 102161</name>
    <dbReference type="NCBI Taxonomy" id="1423798"/>
    <lineage>
        <taxon>Bacteria</taxon>
        <taxon>Bacillati</taxon>
        <taxon>Bacillota</taxon>
        <taxon>Bacilli</taxon>
        <taxon>Lactobacillales</taxon>
        <taxon>Lactobacillaceae</taxon>
        <taxon>Ligilactobacillus</taxon>
    </lineage>
</organism>
<dbReference type="FunFam" id="3.90.400.10:FF:000002">
    <property type="entry name" value="Sucrose isomerase"/>
    <property type="match status" value="1"/>
</dbReference>
<keyword evidence="3" id="KW-0326">Glycosidase</keyword>
<dbReference type="RefSeq" id="WP_046922021.1">
    <property type="nucleotide sequence ID" value="NZ_AYYL01000012.1"/>
</dbReference>
<dbReference type="InterPro" id="IPR013780">
    <property type="entry name" value="Glyco_hydro_b"/>
</dbReference>
<evidence type="ECO:0000313" key="5">
    <source>
        <dbReference type="EMBL" id="SFG42625.1"/>
    </source>
</evidence>
<dbReference type="GO" id="GO:0004556">
    <property type="term" value="F:alpha-amylase activity"/>
    <property type="evidence" value="ECO:0007669"/>
    <property type="project" value="TreeGrafter"/>
</dbReference>
<proteinExistence type="inferred from homology"/>
<dbReference type="InterPro" id="IPR045857">
    <property type="entry name" value="O16G_dom_2"/>
</dbReference>
<dbReference type="AlphaFoldDB" id="A0A1I2RPJ3"/>
<dbReference type="Pfam" id="PF00128">
    <property type="entry name" value="Alpha-amylase"/>
    <property type="match status" value="1"/>
</dbReference>
<feature type="domain" description="Glycosyl hydrolase family 13 catalytic" evidence="4">
    <location>
        <begin position="13"/>
        <end position="409"/>
    </location>
</feature>
<comment type="similarity">
    <text evidence="1">Belongs to the glycosyl hydrolase 13 family.</text>
</comment>
<dbReference type="Gene3D" id="3.20.20.80">
    <property type="entry name" value="Glycosidases"/>
    <property type="match status" value="1"/>
</dbReference>
<evidence type="ECO:0000313" key="6">
    <source>
        <dbReference type="Proteomes" id="UP000182635"/>
    </source>
</evidence>
<dbReference type="InterPro" id="IPR006047">
    <property type="entry name" value="GH13_cat_dom"/>
</dbReference>
<dbReference type="Proteomes" id="UP000182635">
    <property type="component" value="Unassembled WGS sequence"/>
</dbReference>
<accession>A0A1I2RPJ3</accession>
<dbReference type="PANTHER" id="PTHR10357:SF179">
    <property type="entry name" value="NEUTRAL AND BASIC AMINO ACID TRANSPORT PROTEIN RBAT"/>
    <property type="match status" value="1"/>
</dbReference>
<dbReference type="CDD" id="cd11333">
    <property type="entry name" value="AmyAc_SI_OligoGlu_DGase"/>
    <property type="match status" value="1"/>
</dbReference>